<reference evidence="1" key="2">
    <citation type="submission" date="2024-05" db="EMBL/GenBank/DDBJ databases">
        <title>Rhodohalobacter halophilus gen. nov., sp. nov., a moderately halophilic member of the family Balneolaceae.</title>
        <authorList>
            <person name="Xia J."/>
        </authorList>
    </citation>
    <scope>NUCLEOTIDE SEQUENCE</scope>
    <source>
        <strain evidence="1">WB101</strain>
    </source>
</reference>
<organism evidence="1 2">
    <name type="scientific">Rhodohalobacter sulfatireducens</name>
    <dbReference type="NCBI Taxonomy" id="2911366"/>
    <lineage>
        <taxon>Bacteria</taxon>
        <taxon>Pseudomonadati</taxon>
        <taxon>Balneolota</taxon>
        <taxon>Balneolia</taxon>
        <taxon>Balneolales</taxon>
        <taxon>Balneolaceae</taxon>
        <taxon>Rhodohalobacter</taxon>
    </lineage>
</organism>
<name>A0ABS9KDM9_9BACT</name>
<keyword evidence="2" id="KW-1185">Reference proteome</keyword>
<sequence length="174" mass="20384">MTWWLFAESKVNQNRINLKTKLRLFQAIQPIVLSLKKLYWTSLNPMPPYLHLRLPYHQRWKGQILPENKVSCESFGMDRKTLRLVNIRDQVRACDLIFESNKKWTIVPGNDFEVGVIQGMPFWCEQVGDPILESNLTRRIDFALFMVVAHKNDNLIHKVPAIVRCNTESATAYK</sequence>
<accession>A0ABS9KDM9</accession>
<proteinExistence type="predicted"/>
<dbReference type="EMBL" id="JAKLWS010000011">
    <property type="protein sequence ID" value="MCG2588930.1"/>
    <property type="molecule type" value="Genomic_DNA"/>
</dbReference>
<evidence type="ECO:0000313" key="2">
    <source>
        <dbReference type="Proteomes" id="UP001165366"/>
    </source>
</evidence>
<dbReference type="Proteomes" id="UP001165366">
    <property type="component" value="Unassembled WGS sequence"/>
</dbReference>
<reference evidence="1" key="1">
    <citation type="submission" date="2022-01" db="EMBL/GenBank/DDBJ databases">
        <authorList>
            <person name="Wang Y."/>
        </authorList>
    </citation>
    <scope>NUCLEOTIDE SEQUENCE</scope>
    <source>
        <strain evidence="1">WB101</strain>
    </source>
</reference>
<gene>
    <name evidence="1" type="ORF">L6773_10150</name>
</gene>
<protein>
    <submittedName>
        <fullName evidence="1">Uncharacterized protein</fullName>
    </submittedName>
</protein>
<comment type="caution">
    <text evidence="1">The sequence shown here is derived from an EMBL/GenBank/DDBJ whole genome shotgun (WGS) entry which is preliminary data.</text>
</comment>
<evidence type="ECO:0000313" key="1">
    <source>
        <dbReference type="EMBL" id="MCG2588930.1"/>
    </source>
</evidence>